<dbReference type="AlphaFoldDB" id="A0A1T4X0B5"/>
<sequence>MSYSEFESDFEAVEGEPLPPSELIQAIAPKLMPCRIREYVPEDLEACLEIYRSNSPEFLHPQGLERFEEFLNVGTSYILVLEYDGDIVACGGLELIGDSDSAALVNGMVHRDYHRRGFGTTLLAARIALLEPEERPLELWMRAGKNVLPFYGRFGFALQKVNQDRADLQRGVATFWLGLDAQDIADVRDALEDRSIRIYLNDLDEEEEELD</sequence>
<dbReference type="Gene3D" id="3.40.630.30">
    <property type="match status" value="1"/>
</dbReference>
<protein>
    <submittedName>
        <fullName evidence="2">Acetyltransferase (GNAT) domain-containing protein</fullName>
    </submittedName>
</protein>
<dbReference type="RefSeq" id="WP_078812121.1">
    <property type="nucleotide sequence ID" value="NZ_FUYE01000002.1"/>
</dbReference>
<organism evidence="2 3">
    <name type="scientific">Prosthecobacter debontii</name>
    <dbReference type="NCBI Taxonomy" id="48467"/>
    <lineage>
        <taxon>Bacteria</taxon>
        <taxon>Pseudomonadati</taxon>
        <taxon>Verrucomicrobiota</taxon>
        <taxon>Verrucomicrobiia</taxon>
        <taxon>Verrucomicrobiales</taxon>
        <taxon>Verrucomicrobiaceae</taxon>
        <taxon>Prosthecobacter</taxon>
    </lineage>
</organism>
<keyword evidence="3" id="KW-1185">Reference proteome</keyword>
<dbReference type="CDD" id="cd04301">
    <property type="entry name" value="NAT_SF"/>
    <property type="match status" value="1"/>
</dbReference>
<keyword evidence="2" id="KW-0808">Transferase</keyword>
<accession>A0A1T4X0B5</accession>
<dbReference type="Proteomes" id="UP000190774">
    <property type="component" value="Unassembled WGS sequence"/>
</dbReference>
<evidence type="ECO:0000313" key="2">
    <source>
        <dbReference type="EMBL" id="SKA82568.1"/>
    </source>
</evidence>
<dbReference type="GO" id="GO:0016747">
    <property type="term" value="F:acyltransferase activity, transferring groups other than amino-acyl groups"/>
    <property type="evidence" value="ECO:0007669"/>
    <property type="project" value="InterPro"/>
</dbReference>
<feature type="domain" description="N-acetyltransferase" evidence="1">
    <location>
        <begin position="34"/>
        <end position="182"/>
    </location>
</feature>
<dbReference type="SUPFAM" id="SSF55729">
    <property type="entry name" value="Acyl-CoA N-acyltransferases (Nat)"/>
    <property type="match status" value="1"/>
</dbReference>
<gene>
    <name evidence="2" type="ORF">SAMN02745166_00928</name>
</gene>
<dbReference type="EMBL" id="FUYE01000002">
    <property type="protein sequence ID" value="SKA82568.1"/>
    <property type="molecule type" value="Genomic_DNA"/>
</dbReference>
<name>A0A1T4X0B5_9BACT</name>
<dbReference type="OrthoDB" id="195081at2"/>
<reference evidence="3" key="1">
    <citation type="submission" date="2017-02" db="EMBL/GenBank/DDBJ databases">
        <authorList>
            <person name="Varghese N."/>
            <person name="Submissions S."/>
        </authorList>
    </citation>
    <scope>NUCLEOTIDE SEQUENCE [LARGE SCALE GENOMIC DNA]</scope>
    <source>
        <strain evidence="3">ATCC 700200</strain>
    </source>
</reference>
<proteinExistence type="predicted"/>
<dbReference type="STRING" id="48467.SAMN02745166_00928"/>
<dbReference type="InterPro" id="IPR016181">
    <property type="entry name" value="Acyl_CoA_acyltransferase"/>
</dbReference>
<evidence type="ECO:0000313" key="3">
    <source>
        <dbReference type="Proteomes" id="UP000190774"/>
    </source>
</evidence>
<dbReference type="Pfam" id="PF00583">
    <property type="entry name" value="Acetyltransf_1"/>
    <property type="match status" value="1"/>
</dbReference>
<evidence type="ECO:0000259" key="1">
    <source>
        <dbReference type="PROSITE" id="PS51186"/>
    </source>
</evidence>
<dbReference type="PROSITE" id="PS51186">
    <property type="entry name" value="GNAT"/>
    <property type="match status" value="1"/>
</dbReference>
<dbReference type="InterPro" id="IPR000182">
    <property type="entry name" value="GNAT_dom"/>
</dbReference>